<protein>
    <submittedName>
        <fullName evidence="2">Muconolactone delta-isomerase</fullName>
    </submittedName>
</protein>
<feature type="domain" description="Muconolactone isomerase" evidence="1">
    <location>
        <begin position="106"/>
        <end position="193"/>
    </location>
</feature>
<dbReference type="GO" id="GO:0016853">
    <property type="term" value="F:isomerase activity"/>
    <property type="evidence" value="ECO:0007669"/>
    <property type="project" value="UniProtKB-KW"/>
</dbReference>
<evidence type="ECO:0000313" key="2">
    <source>
        <dbReference type="EMBL" id="TKK82880.1"/>
    </source>
</evidence>
<dbReference type="Proteomes" id="UP000305836">
    <property type="component" value="Unassembled WGS sequence"/>
</dbReference>
<dbReference type="InterPro" id="IPR011008">
    <property type="entry name" value="Dimeric_a/b-barrel"/>
</dbReference>
<dbReference type="OrthoDB" id="4426588at2"/>
<accession>A0A4U3M3F8</accession>
<organism evidence="2 3">
    <name type="scientific">Kribbella jiaozuonensis</name>
    <dbReference type="NCBI Taxonomy" id="2575441"/>
    <lineage>
        <taxon>Bacteria</taxon>
        <taxon>Bacillati</taxon>
        <taxon>Actinomycetota</taxon>
        <taxon>Actinomycetes</taxon>
        <taxon>Propionibacteriales</taxon>
        <taxon>Kribbellaceae</taxon>
        <taxon>Kribbella</taxon>
    </lineage>
</organism>
<name>A0A4U3M3F8_9ACTN</name>
<feature type="domain" description="Muconolactone isomerase" evidence="1">
    <location>
        <begin position="1"/>
        <end position="93"/>
    </location>
</feature>
<keyword evidence="2" id="KW-0413">Isomerase</keyword>
<reference evidence="2 3" key="1">
    <citation type="submission" date="2019-04" db="EMBL/GenBank/DDBJ databases">
        <title>Kribbella sp. NEAU-THZ 27 nov., a novel actinomycete isolated from soil.</title>
        <authorList>
            <person name="Duan L."/>
        </authorList>
    </citation>
    <scope>NUCLEOTIDE SEQUENCE [LARGE SCALE GENOMIC DNA]</scope>
    <source>
        <strain evidence="3">NEAU-THZ27</strain>
    </source>
</reference>
<comment type="caution">
    <text evidence="2">The sequence shown here is derived from an EMBL/GenBank/DDBJ whole genome shotgun (WGS) entry which is preliminary data.</text>
</comment>
<dbReference type="Gene3D" id="3.30.70.1060">
    <property type="entry name" value="Dimeric alpha+beta barrel"/>
    <property type="match status" value="2"/>
</dbReference>
<dbReference type="AlphaFoldDB" id="A0A4U3M3F8"/>
<dbReference type="EMBL" id="SZPZ01000001">
    <property type="protein sequence ID" value="TKK82880.1"/>
    <property type="molecule type" value="Genomic_DNA"/>
</dbReference>
<evidence type="ECO:0000313" key="3">
    <source>
        <dbReference type="Proteomes" id="UP000305836"/>
    </source>
</evidence>
<sequence length="199" mass="22000">MQFLVTMTTQVPEGVTEAEVDEVRGRETAHSRALAAAGQLLRLWRPPLQPGEWRTFGLFEAEDAEQLEEVLASMPLRIWRHDDVMPLAAHPNDPKTPTPLRADATEYFTIFRLTIPEGTPSELADEKVAGEARRTRELAAEGKLVRLWRRGDGPALGLWQAGSAEELATILESLPLSDWLETDVVPLTVHPSDPAHAAA</sequence>
<dbReference type="Pfam" id="PF02426">
    <property type="entry name" value="MIase"/>
    <property type="match status" value="2"/>
</dbReference>
<dbReference type="RefSeq" id="WP_137253568.1">
    <property type="nucleotide sequence ID" value="NZ_JBHSPQ010000001.1"/>
</dbReference>
<evidence type="ECO:0000259" key="1">
    <source>
        <dbReference type="Pfam" id="PF02426"/>
    </source>
</evidence>
<keyword evidence="3" id="KW-1185">Reference proteome</keyword>
<dbReference type="InterPro" id="IPR026029">
    <property type="entry name" value="MLI_dom"/>
</dbReference>
<dbReference type="SUPFAM" id="SSF54909">
    <property type="entry name" value="Dimeric alpha+beta barrel"/>
    <property type="match status" value="2"/>
</dbReference>
<gene>
    <name evidence="2" type="ORF">FDA38_09040</name>
</gene>
<proteinExistence type="predicted"/>